<feature type="transmembrane region" description="Helical" evidence="1">
    <location>
        <begin position="35"/>
        <end position="53"/>
    </location>
</feature>
<feature type="transmembrane region" description="Helical" evidence="1">
    <location>
        <begin position="137"/>
        <end position="156"/>
    </location>
</feature>
<name>A0ABP8ZDT9_9MICO</name>
<sequence>MIAVPRWFTAGIAVAIAAYTSVFAIIGIATGRSPLSSLIALGFFGLAFALCIARTGRASLPTTVVIVASGLLLPVLGSSGLDPDADSYSSGAWYVTGIACLVVVLLWRRRPVGSGILLGGLVLHTYAWGGLEALNGFGVIAATLLIAVMAAGGFAAERTEQHLRAFSGAEREALEWQAAQDAYHAEREVRLVTTARLASGMLQRIATATDGLTDADRAECRVLEQTIRDEIRGRRLLTDDVRDQVIAHRRRGAVVQVNDDGGVDDLAPAELEPLLAQVAEALRSLRSDRIIIRTAPRDSPKALSVVAMSIDPVAAALGLDDGEDQVDLWLELDRPVPAGVR</sequence>
<feature type="transmembrane region" description="Helical" evidence="1">
    <location>
        <begin position="60"/>
        <end position="79"/>
    </location>
</feature>
<gene>
    <name evidence="2" type="ORF">GCM10025783_28760</name>
</gene>
<keyword evidence="1" id="KW-1133">Transmembrane helix</keyword>
<keyword evidence="1" id="KW-0472">Membrane</keyword>
<feature type="transmembrane region" description="Helical" evidence="1">
    <location>
        <begin position="114"/>
        <end position="131"/>
    </location>
</feature>
<evidence type="ECO:0000313" key="2">
    <source>
        <dbReference type="EMBL" id="GAA4754059.1"/>
    </source>
</evidence>
<reference evidence="3" key="1">
    <citation type="journal article" date="2019" name="Int. J. Syst. Evol. Microbiol.">
        <title>The Global Catalogue of Microorganisms (GCM) 10K type strain sequencing project: providing services to taxonomists for standard genome sequencing and annotation.</title>
        <authorList>
            <consortium name="The Broad Institute Genomics Platform"/>
            <consortium name="The Broad Institute Genome Sequencing Center for Infectious Disease"/>
            <person name="Wu L."/>
            <person name="Ma J."/>
        </authorList>
    </citation>
    <scope>NUCLEOTIDE SEQUENCE [LARGE SCALE GENOMIC DNA]</scope>
    <source>
        <strain evidence="3">JCM 19015</strain>
    </source>
</reference>
<organism evidence="2 3">
    <name type="scientific">Amnibacterium soli</name>
    <dbReference type="NCBI Taxonomy" id="1282736"/>
    <lineage>
        <taxon>Bacteria</taxon>
        <taxon>Bacillati</taxon>
        <taxon>Actinomycetota</taxon>
        <taxon>Actinomycetes</taxon>
        <taxon>Micrococcales</taxon>
        <taxon>Microbacteriaceae</taxon>
        <taxon>Amnibacterium</taxon>
    </lineage>
</organism>
<dbReference type="Proteomes" id="UP001500121">
    <property type="component" value="Unassembled WGS sequence"/>
</dbReference>
<dbReference type="RefSeq" id="WP_345482001.1">
    <property type="nucleotide sequence ID" value="NZ_BAABLP010000006.1"/>
</dbReference>
<evidence type="ECO:0008006" key="4">
    <source>
        <dbReference type="Google" id="ProtNLM"/>
    </source>
</evidence>
<comment type="caution">
    <text evidence="2">The sequence shown here is derived from an EMBL/GenBank/DDBJ whole genome shotgun (WGS) entry which is preliminary data.</text>
</comment>
<evidence type="ECO:0000256" key="1">
    <source>
        <dbReference type="SAM" id="Phobius"/>
    </source>
</evidence>
<keyword evidence="3" id="KW-1185">Reference proteome</keyword>
<keyword evidence="1" id="KW-0812">Transmembrane</keyword>
<protein>
    <recommendedName>
        <fullName evidence="4">Signal transduction histidine kinase subgroup 3 dimerisation and phosphoacceptor domain-containing protein</fullName>
    </recommendedName>
</protein>
<accession>A0ABP8ZDT9</accession>
<dbReference type="EMBL" id="BAABLP010000006">
    <property type="protein sequence ID" value="GAA4754059.1"/>
    <property type="molecule type" value="Genomic_DNA"/>
</dbReference>
<feature type="transmembrane region" description="Helical" evidence="1">
    <location>
        <begin position="91"/>
        <end position="107"/>
    </location>
</feature>
<proteinExistence type="predicted"/>
<evidence type="ECO:0000313" key="3">
    <source>
        <dbReference type="Proteomes" id="UP001500121"/>
    </source>
</evidence>
<feature type="transmembrane region" description="Helical" evidence="1">
    <location>
        <begin position="7"/>
        <end position="29"/>
    </location>
</feature>